<organism evidence="1 2">
    <name type="scientific">Hypoxylon rubiginosum</name>
    <dbReference type="NCBI Taxonomy" id="110542"/>
    <lineage>
        <taxon>Eukaryota</taxon>
        <taxon>Fungi</taxon>
        <taxon>Dikarya</taxon>
        <taxon>Ascomycota</taxon>
        <taxon>Pezizomycotina</taxon>
        <taxon>Sordariomycetes</taxon>
        <taxon>Xylariomycetidae</taxon>
        <taxon>Xylariales</taxon>
        <taxon>Hypoxylaceae</taxon>
        <taxon>Hypoxylon</taxon>
    </lineage>
</organism>
<accession>A0ACC0CJL2</accession>
<dbReference type="Proteomes" id="UP001497680">
    <property type="component" value="Unassembled WGS sequence"/>
</dbReference>
<dbReference type="EMBL" id="MU394437">
    <property type="protein sequence ID" value="KAI6080532.1"/>
    <property type="molecule type" value="Genomic_DNA"/>
</dbReference>
<gene>
    <name evidence="1" type="ORF">F4821DRAFT_251347</name>
</gene>
<keyword evidence="2" id="KW-1185">Reference proteome</keyword>
<name>A0ACC0CJL2_9PEZI</name>
<evidence type="ECO:0000313" key="1">
    <source>
        <dbReference type="EMBL" id="KAI6080532.1"/>
    </source>
</evidence>
<sequence>MFILAVASDPARALTILSLLAIVWYATSAVYSWCRLRHIPGPFLASFSYLWLGRLAFGGRQREGYTLATSKYGSLVRVGPNELLTNDPEVVKRMSSTKSQYWKSKWYTGFQFNPYHPVMFTMTDPAAHDKMKAQLMPGYSGRDISSVEPDVDTQVNSLITLIRKKYITSPGIGGFRPLDLARVIPLFTLDIISKLALGQELGCLETDSDRYQFYKTTEEGLPWLSLITEVSWMREIVYSRLGVKLFGPKETDLKGFGKSIKLANDEVRRRFVPGADKEEKSILGSFIRHGLTQTECEVETQFMFVAGSDTTAASIKITMLYILAAPRVYQRLKDEIAAAVREGKASKLITNAEAKELPYLQAVVYEGLRIRPVVTNMLSKEVPQGGDTINGRFIPAGTSIGVNHSSLLRSKTVFGEDADMFRPERFLEVDTTTLTELQRHVELGFGYGRWMCAGKSIAMMELNKIFFQLLRHFDFQLVDPQTPMISHSHGLFVDTGLWVTITESSEPTVLA</sequence>
<proteinExistence type="predicted"/>
<reference evidence="1 2" key="1">
    <citation type="journal article" date="2022" name="New Phytol.">
        <title>Ecological generalism drives hyperdiversity of secondary metabolite gene clusters in xylarialean endophytes.</title>
        <authorList>
            <person name="Franco M.E.E."/>
            <person name="Wisecaver J.H."/>
            <person name="Arnold A.E."/>
            <person name="Ju Y.M."/>
            <person name="Slot J.C."/>
            <person name="Ahrendt S."/>
            <person name="Moore L.P."/>
            <person name="Eastman K.E."/>
            <person name="Scott K."/>
            <person name="Konkel Z."/>
            <person name="Mondo S.J."/>
            <person name="Kuo A."/>
            <person name="Hayes R.D."/>
            <person name="Haridas S."/>
            <person name="Andreopoulos B."/>
            <person name="Riley R."/>
            <person name="LaButti K."/>
            <person name="Pangilinan J."/>
            <person name="Lipzen A."/>
            <person name="Amirebrahimi M."/>
            <person name="Yan J."/>
            <person name="Adam C."/>
            <person name="Keymanesh K."/>
            <person name="Ng V."/>
            <person name="Louie K."/>
            <person name="Northen T."/>
            <person name="Drula E."/>
            <person name="Henrissat B."/>
            <person name="Hsieh H.M."/>
            <person name="Youens-Clark K."/>
            <person name="Lutzoni F."/>
            <person name="Miadlikowska J."/>
            <person name="Eastwood D.C."/>
            <person name="Hamelin R.C."/>
            <person name="Grigoriev I.V."/>
            <person name="U'Ren J.M."/>
        </authorList>
    </citation>
    <scope>NUCLEOTIDE SEQUENCE [LARGE SCALE GENOMIC DNA]</scope>
    <source>
        <strain evidence="1 2">ER1909</strain>
    </source>
</reference>
<comment type="caution">
    <text evidence="1">The sequence shown here is derived from an EMBL/GenBank/DDBJ whole genome shotgun (WGS) entry which is preliminary data.</text>
</comment>
<evidence type="ECO:0000313" key="2">
    <source>
        <dbReference type="Proteomes" id="UP001497680"/>
    </source>
</evidence>
<protein>
    <submittedName>
        <fullName evidence="1">Cytochrome P450</fullName>
    </submittedName>
</protein>